<keyword evidence="3 7" id="KW-1133">Transmembrane helix</keyword>
<dbReference type="eggNOG" id="ENOG502QWMT">
    <property type="taxonomic scope" value="Eukaryota"/>
</dbReference>
<organism evidence="8 9">
    <name type="scientific">Pichia sorbitophila (strain ATCC MYA-4447 / BCRC 22081 / CBS 7064 / NBRC 10061 / NRRL Y-12695)</name>
    <name type="common">Hybrid yeast</name>
    <dbReference type="NCBI Taxonomy" id="559304"/>
    <lineage>
        <taxon>Eukaryota</taxon>
        <taxon>Fungi</taxon>
        <taxon>Dikarya</taxon>
        <taxon>Ascomycota</taxon>
        <taxon>Saccharomycotina</taxon>
        <taxon>Pichiomycetes</taxon>
        <taxon>Debaryomycetaceae</taxon>
        <taxon>Millerozyma</taxon>
    </lineage>
</organism>
<feature type="transmembrane region" description="Helical" evidence="7">
    <location>
        <begin position="89"/>
        <end position="113"/>
    </location>
</feature>
<feature type="transmembrane region" description="Helical" evidence="7">
    <location>
        <begin position="166"/>
        <end position="183"/>
    </location>
</feature>
<dbReference type="Pfam" id="PF08733">
    <property type="entry name" value="PalH"/>
    <property type="match status" value="1"/>
</dbReference>
<evidence type="ECO:0000256" key="6">
    <source>
        <dbReference type="ARBA" id="ARBA00040155"/>
    </source>
</evidence>
<comment type="similarity">
    <text evidence="5">Belongs to the palH/RIM21 family.</text>
</comment>
<evidence type="ECO:0000256" key="5">
    <source>
        <dbReference type="ARBA" id="ARBA00038109"/>
    </source>
</evidence>
<dbReference type="PANTHER" id="PTHR35779">
    <property type="entry name" value="PH-RESPONSE REGULATOR PROTEIN PALH/RIM21"/>
    <property type="match status" value="1"/>
</dbReference>
<keyword evidence="9" id="KW-1185">Reference proteome</keyword>
<proteinExistence type="inferred from homology"/>
<dbReference type="GO" id="GO:0005886">
    <property type="term" value="C:plasma membrane"/>
    <property type="evidence" value="ECO:0007669"/>
    <property type="project" value="TreeGrafter"/>
</dbReference>
<dbReference type="STRING" id="559304.G8XZ65"/>
<protein>
    <recommendedName>
        <fullName evidence="6">pH-response regulator protein palH/RIM21</fullName>
    </recommendedName>
</protein>
<feature type="transmembrane region" description="Helical" evidence="7">
    <location>
        <begin position="242"/>
        <end position="261"/>
    </location>
</feature>
<dbReference type="OrthoDB" id="5393256at2759"/>
<dbReference type="InterPro" id="IPR014844">
    <property type="entry name" value="PalH"/>
</dbReference>
<comment type="subcellular location">
    <subcellularLocation>
        <location evidence="1">Membrane</location>
        <topology evidence="1">Multi-pass membrane protein</topology>
    </subcellularLocation>
</comment>
<gene>
    <name evidence="8" type="primary">Piso0_005499</name>
    <name evidence="8" type="ORF">GNLVRS01_PISO0N16425g</name>
</gene>
<dbReference type="GO" id="GO:0071467">
    <property type="term" value="P:cellular response to pH"/>
    <property type="evidence" value="ECO:0007669"/>
    <property type="project" value="TreeGrafter"/>
</dbReference>
<dbReference type="HOGENOM" id="CLU_026111_0_0_1"/>
<feature type="transmembrane region" description="Helical" evidence="7">
    <location>
        <begin position="203"/>
        <end position="222"/>
    </location>
</feature>
<evidence type="ECO:0000313" key="8">
    <source>
        <dbReference type="EMBL" id="CCE86974.1"/>
    </source>
</evidence>
<dbReference type="OMA" id="CVVIPWE"/>
<dbReference type="PANTHER" id="PTHR35779:SF1">
    <property type="entry name" value="PH-RESPONSE REGULATOR PROTEIN PALH_RIM21"/>
    <property type="match status" value="1"/>
</dbReference>
<feature type="transmembrane region" description="Helical" evidence="7">
    <location>
        <begin position="299"/>
        <end position="323"/>
    </location>
</feature>
<reference evidence="8 9" key="1">
    <citation type="journal article" date="2012" name="G3 (Bethesda)">
        <title>Pichia sorbitophila, an interspecies yeast hybrid reveals early steps of genome resolution following polyploidization.</title>
        <authorList>
            <person name="Leh Louis V."/>
            <person name="Despons L."/>
            <person name="Friedrich A."/>
            <person name="Martin T."/>
            <person name="Durrens P."/>
            <person name="Casaregola S."/>
            <person name="Neuveglise C."/>
            <person name="Fairhead C."/>
            <person name="Marck C."/>
            <person name="Cruz J.A."/>
            <person name="Straub M.L."/>
            <person name="Kugler V."/>
            <person name="Sacerdot C."/>
            <person name="Uzunov Z."/>
            <person name="Thierry A."/>
            <person name="Weiss S."/>
            <person name="Bleykasten C."/>
            <person name="De Montigny J."/>
            <person name="Jacques N."/>
            <person name="Jung P."/>
            <person name="Lemaire M."/>
            <person name="Mallet S."/>
            <person name="Morel G."/>
            <person name="Richard G.F."/>
            <person name="Sarkar A."/>
            <person name="Savel G."/>
            <person name="Schacherer J."/>
            <person name="Seret M.L."/>
            <person name="Talla E."/>
            <person name="Samson G."/>
            <person name="Jubin C."/>
            <person name="Poulain J."/>
            <person name="Vacherie B."/>
            <person name="Barbe V."/>
            <person name="Pelletier E."/>
            <person name="Sherman D.J."/>
            <person name="Westhof E."/>
            <person name="Weissenbach J."/>
            <person name="Baret P.V."/>
            <person name="Wincker P."/>
            <person name="Gaillardin C."/>
            <person name="Dujon B."/>
            <person name="Souciet J.L."/>
        </authorList>
    </citation>
    <scope>NUCLEOTIDE SEQUENCE [LARGE SCALE GENOMIC DNA]</scope>
    <source>
        <strain evidence="9">ATCC MYA-4447 / BCRC 22081 / CBS 7064 / NBRC 10061 / NRRL Y-12695</strain>
    </source>
</reference>
<dbReference type="AlphaFoldDB" id="G8XZ65"/>
<keyword evidence="4 7" id="KW-0472">Membrane</keyword>
<evidence type="ECO:0000256" key="2">
    <source>
        <dbReference type="ARBA" id="ARBA00022692"/>
    </source>
</evidence>
<evidence type="ECO:0000256" key="4">
    <source>
        <dbReference type="ARBA" id="ARBA00023136"/>
    </source>
</evidence>
<dbReference type="EMBL" id="FO082046">
    <property type="protein sequence ID" value="CCE86974.1"/>
    <property type="molecule type" value="Genomic_DNA"/>
</dbReference>
<sequence length="523" mass="60179">MYWRDTGEPQEPYPGCKPINLGPGLLLSHDYNFPLQMVSNSVFHQKCYKGVFPMLNTNKNILTNENSPQLPIARDTWYEFTRMDSSGSFSYSVVSIAYSISISAVITWMLNLFVFMNYSLKPSPLMRVSTTLSSVYLLVVIVQSIIELHNEQTHGFLHGQILLDILRTKLALNIIDLIVVFLLQINQVQVIMRIFSRQQDKRLTFLIGVLASITSQVIWAITTFHPFSSENEATDILPAFTYLVRIAMSTCYAALFSIYHLKKINHIIANKSIWLITFLTLILSYSPVALFIADVANTFVFDLSEVFSVVTYDICIVIPWVWCNKFNSIMKAREKEGILGRRFYEDELYGLDRQALFIEEQDNSDDEVESEHDNENMNHGNTILNMFSRKQNTSSVSSNCERKKQKHEARLGYIDTFYELFGKAKYMFLNIIDKMMVKIMHIPRSVNGPPSSNSQYFGPSQGDIMMTRFPDNGSVHSINNNHDLQANYDLNNFNSSRQPNLRRDVFIYSRKEVVLDESDSENN</sequence>
<feature type="transmembrane region" description="Helical" evidence="7">
    <location>
        <begin position="125"/>
        <end position="146"/>
    </location>
</feature>
<keyword evidence="2 7" id="KW-0812">Transmembrane</keyword>
<evidence type="ECO:0000256" key="3">
    <source>
        <dbReference type="ARBA" id="ARBA00022989"/>
    </source>
</evidence>
<evidence type="ECO:0000256" key="7">
    <source>
        <dbReference type="SAM" id="Phobius"/>
    </source>
</evidence>
<dbReference type="FunCoup" id="G8XZ65">
    <property type="interactions" value="76"/>
</dbReference>
<accession>G8XZ65</accession>
<evidence type="ECO:0000256" key="1">
    <source>
        <dbReference type="ARBA" id="ARBA00004141"/>
    </source>
</evidence>
<evidence type="ECO:0000313" key="9">
    <source>
        <dbReference type="Proteomes" id="UP000005222"/>
    </source>
</evidence>
<dbReference type="InParanoid" id="G8XZ65"/>
<feature type="transmembrane region" description="Helical" evidence="7">
    <location>
        <begin position="273"/>
        <end position="293"/>
    </location>
</feature>
<name>G8XZ65_PICSO</name>
<dbReference type="Proteomes" id="UP000005222">
    <property type="component" value="Chromosome N"/>
</dbReference>